<dbReference type="RefSeq" id="WP_149598740.1">
    <property type="nucleotide sequence ID" value="NZ_VTUU01000001.1"/>
</dbReference>
<evidence type="ECO:0000259" key="1">
    <source>
        <dbReference type="Pfam" id="PF20029"/>
    </source>
</evidence>
<dbReference type="Proteomes" id="UP000323161">
    <property type="component" value="Unassembled WGS sequence"/>
</dbReference>
<gene>
    <name evidence="2" type="ORF">FWJ25_02995</name>
</gene>
<sequence length="208" mass="23360">MSTGLRNQIGLGLLVAWLLASALGYWWYQARYLTTYHSPDSTQSKPDEVRARLEAGWQAVVEGQNLRKASATLVHFSMPGCPCSEASLQHLRSLYEKFRLSGLQIVQAADQFRDFPEPVNEQTRKIEMPNLWSEVKAVPAAALFAEDGRLIYFGPYSSGPSCGNGINFVDNELQQLYQQHNQQRTGNQLLPWINNLAFGCFCSTGQRT</sequence>
<evidence type="ECO:0000313" key="3">
    <source>
        <dbReference type="Proteomes" id="UP000323161"/>
    </source>
</evidence>
<protein>
    <recommendedName>
        <fullName evidence="1">DUF6436 domain-containing protein</fullName>
    </recommendedName>
</protein>
<organism evidence="2 3">
    <name type="scientific">Marinobacter salinexigens</name>
    <dbReference type="NCBI Taxonomy" id="2919747"/>
    <lineage>
        <taxon>Bacteria</taxon>
        <taxon>Pseudomonadati</taxon>
        <taxon>Pseudomonadota</taxon>
        <taxon>Gammaproteobacteria</taxon>
        <taxon>Pseudomonadales</taxon>
        <taxon>Marinobacteraceae</taxon>
        <taxon>Marinobacter</taxon>
    </lineage>
</organism>
<dbReference type="EMBL" id="VTUU01000001">
    <property type="protein sequence ID" value="KAA1176113.1"/>
    <property type="molecule type" value="Genomic_DNA"/>
</dbReference>
<name>A0A5B0VNV3_9GAMM</name>
<comment type="caution">
    <text evidence="2">The sequence shown here is derived from an EMBL/GenBank/DDBJ whole genome shotgun (WGS) entry which is preliminary data.</text>
</comment>
<dbReference type="Gene3D" id="3.40.30.10">
    <property type="entry name" value="Glutaredoxin"/>
    <property type="match status" value="1"/>
</dbReference>
<reference evidence="2 3" key="1">
    <citation type="submission" date="2019-08" db="EMBL/GenBank/DDBJ databases">
        <title>Marinobacter ZYF650 sp. nov., a marine bacterium isolated from seawater of the Mariana trench.</title>
        <authorList>
            <person name="Ahmad W."/>
        </authorList>
    </citation>
    <scope>NUCLEOTIDE SEQUENCE [LARGE SCALE GENOMIC DNA]</scope>
    <source>
        <strain evidence="2 3">ZYF650</strain>
    </source>
</reference>
<proteinExistence type="predicted"/>
<dbReference type="InterPro" id="IPR036249">
    <property type="entry name" value="Thioredoxin-like_sf"/>
</dbReference>
<feature type="domain" description="DUF6436" evidence="1">
    <location>
        <begin position="66"/>
        <end position="204"/>
    </location>
</feature>
<dbReference type="SUPFAM" id="SSF52833">
    <property type="entry name" value="Thioredoxin-like"/>
    <property type="match status" value="1"/>
</dbReference>
<dbReference type="AlphaFoldDB" id="A0A5B0VNV3"/>
<dbReference type="InterPro" id="IPR045494">
    <property type="entry name" value="DUF6436"/>
</dbReference>
<dbReference type="Pfam" id="PF20029">
    <property type="entry name" value="DUF6436"/>
    <property type="match status" value="1"/>
</dbReference>
<keyword evidence="3" id="KW-1185">Reference proteome</keyword>
<accession>A0A5B0VNV3</accession>
<evidence type="ECO:0000313" key="2">
    <source>
        <dbReference type="EMBL" id="KAA1176113.1"/>
    </source>
</evidence>